<organism evidence="3 4">
    <name type="scientific">Magnetospirillum fulvum MGU-K5</name>
    <dbReference type="NCBI Taxonomy" id="1316936"/>
    <lineage>
        <taxon>Bacteria</taxon>
        <taxon>Pseudomonadati</taxon>
        <taxon>Pseudomonadota</taxon>
        <taxon>Alphaproteobacteria</taxon>
        <taxon>Rhodospirillales</taxon>
        <taxon>Rhodospirillaceae</taxon>
        <taxon>Magnetospirillum</taxon>
    </lineage>
</organism>
<dbReference type="InterPro" id="IPR001387">
    <property type="entry name" value="Cro/C1-type_HTH"/>
</dbReference>
<dbReference type="AlphaFoldDB" id="S9S6A1"/>
<dbReference type="Pfam" id="PF01381">
    <property type="entry name" value="HTH_3"/>
    <property type="match status" value="1"/>
</dbReference>
<gene>
    <name evidence="3" type="ORF">K678_17526</name>
</gene>
<dbReference type="PATRIC" id="fig|1316936.3.peg.3456"/>
<dbReference type="InterPro" id="IPR013430">
    <property type="entry name" value="Toxin_antidote_HigA"/>
</dbReference>
<name>S9S6A1_MAGFU</name>
<accession>S9S6A1</accession>
<sequence>MSKSSITTDLIPNPTPGEMLLLDFIEPMGLTQNGLARAIGVPPRRINEIVLGKRAITADTDLRLARYFGLSDGFWMGVQADYELMERRRQIEADLAAIAPRQNAA</sequence>
<evidence type="ECO:0000313" key="4">
    <source>
        <dbReference type="Proteomes" id="UP000015350"/>
    </source>
</evidence>
<comment type="caution">
    <text evidence="3">The sequence shown here is derived from an EMBL/GenBank/DDBJ whole genome shotgun (WGS) entry which is preliminary data.</text>
</comment>
<dbReference type="EMBL" id="AQPH01000149">
    <property type="protein sequence ID" value="EPY00159.1"/>
    <property type="molecule type" value="Genomic_DNA"/>
</dbReference>
<dbReference type="PANTHER" id="PTHR36924:SF1">
    <property type="entry name" value="ANTITOXIN HIGA-1"/>
    <property type="match status" value="1"/>
</dbReference>
<evidence type="ECO:0000313" key="3">
    <source>
        <dbReference type="EMBL" id="EPY00159.1"/>
    </source>
</evidence>
<proteinExistence type="predicted"/>
<protein>
    <submittedName>
        <fullName evidence="3">XRE family plasmid maintenance system antidote protein</fullName>
    </submittedName>
</protein>
<dbReference type="Proteomes" id="UP000015350">
    <property type="component" value="Unassembled WGS sequence"/>
</dbReference>
<reference evidence="3 4" key="1">
    <citation type="submission" date="2013-04" db="EMBL/GenBank/DDBJ databases">
        <authorList>
            <person name="Kuznetsov B."/>
            <person name="Ivanovsky R."/>
        </authorList>
    </citation>
    <scope>NUCLEOTIDE SEQUENCE [LARGE SCALE GENOMIC DNA]</scope>
    <source>
        <strain evidence="3 4">MGU-K5</strain>
    </source>
</reference>
<dbReference type="SUPFAM" id="SSF47413">
    <property type="entry name" value="lambda repressor-like DNA-binding domains"/>
    <property type="match status" value="1"/>
</dbReference>
<dbReference type="CDD" id="cd00093">
    <property type="entry name" value="HTH_XRE"/>
    <property type="match status" value="1"/>
</dbReference>
<dbReference type="STRING" id="1316936.K678_17526"/>
<dbReference type="GO" id="GO:0003677">
    <property type="term" value="F:DNA binding"/>
    <property type="evidence" value="ECO:0007669"/>
    <property type="project" value="UniProtKB-KW"/>
</dbReference>
<dbReference type="OrthoDB" id="3174593at2"/>
<dbReference type="PANTHER" id="PTHR36924">
    <property type="entry name" value="ANTITOXIN HIGA-1"/>
    <property type="match status" value="1"/>
</dbReference>
<dbReference type="InterPro" id="IPR010982">
    <property type="entry name" value="Lambda_DNA-bd_dom_sf"/>
</dbReference>
<dbReference type="NCBIfam" id="TIGR02607">
    <property type="entry name" value="antidote_HigA"/>
    <property type="match status" value="1"/>
</dbReference>
<dbReference type="SMART" id="SM00530">
    <property type="entry name" value="HTH_XRE"/>
    <property type="match status" value="1"/>
</dbReference>
<dbReference type="Gene3D" id="1.10.260.40">
    <property type="entry name" value="lambda repressor-like DNA-binding domains"/>
    <property type="match status" value="1"/>
</dbReference>
<dbReference type="RefSeq" id="WP_021133778.1">
    <property type="nucleotide sequence ID" value="NZ_AQPH01000149.1"/>
</dbReference>
<keyword evidence="1" id="KW-0238">DNA-binding</keyword>
<evidence type="ECO:0000259" key="2">
    <source>
        <dbReference type="PROSITE" id="PS50943"/>
    </source>
</evidence>
<evidence type="ECO:0000256" key="1">
    <source>
        <dbReference type="ARBA" id="ARBA00023125"/>
    </source>
</evidence>
<feature type="domain" description="HTH cro/C1-type" evidence="2">
    <location>
        <begin position="29"/>
        <end position="75"/>
    </location>
</feature>
<dbReference type="PROSITE" id="PS50943">
    <property type="entry name" value="HTH_CROC1"/>
    <property type="match status" value="1"/>
</dbReference>
<dbReference type="eggNOG" id="COG3093">
    <property type="taxonomic scope" value="Bacteria"/>
</dbReference>